<proteinExistence type="predicted"/>
<evidence type="ECO:0000313" key="1">
    <source>
        <dbReference type="EMBL" id="KAG2291500.1"/>
    </source>
</evidence>
<dbReference type="Proteomes" id="UP000886595">
    <property type="component" value="Unassembled WGS sequence"/>
</dbReference>
<organism evidence="1 2">
    <name type="scientific">Brassica carinata</name>
    <name type="common">Ethiopian mustard</name>
    <name type="synonym">Abyssinian cabbage</name>
    <dbReference type="NCBI Taxonomy" id="52824"/>
    <lineage>
        <taxon>Eukaryota</taxon>
        <taxon>Viridiplantae</taxon>
        <taxon>Streptophyta</taxon>
        <taxon>Embryophyta</taxon>
        <taxon>Tracheophyta</taxon>
        <taxon>Spermatophyta</taxon>
        <taxon>Magnoliopsida</taxon>
        <taxon>eudicotyledons</taxon>
        <taxon>Gunneridae</taxon>
        <taxon>Pentapetalae</taxon>
        <taxon>rosids</taxon>
        <taxon>malvids</taxon>
        <taxon>Brassicales</taxon>
        <taxon>Brassicaceae</taxon>
        <taxon>Brassiceae</taxon>
        <taxon>Brassica</taxon>
    </lineage>
</organism>
<gene>
    <name evidence="1" type="ORF">Bca52824_038169</name>
</gene>
<comment type="caution">
    <text evidence="1">The sequence shown here is derived from an EMBL/GenBank/DDBJ whole genome shotgun (WGS) entry which is preliminary data.</text>
</comment>
<accession>A0A8X7RNQ4</accession>
<dbReference type="AlphaFoldDB" id="A0A8X7RNQ4"/>
<evidence type="ECO:0000313" key="2">
    <source>
        <dbReference type="Proteomes" id="UP000886595"/>
    </source>
</evidence>
<name>A0A8X7RNQ4_BRACI</name>
<protein>
    <submittedName>
        <fullName evidence="1">Uncharacterized protein</fullName>
    </submittedName>
</protein>
<sequence>MSSLWANNSMFIQWFSGQLGGLDQNFDESFFSLIGEYIISIIVVYNLPTNNTWWFCVVNAFPWLVRHGILSPPYNCLRELQLLWNKKRGIINHHDHGEDYVRLVLLTN</sequence>
<reference evidence="1 2" key="1">
    <citation type="submission" date="2020-02" db="EMBL/GenBank/DDBJ databases">
        <authorList>
            <person name="Ma Q."/>
            <person name="Huang Y."/>
            <person name="Song X."/>
            <person name="Pei D."/>
        </authorList>
    </citation>
    <scope>NUCLEOTIDE SEQUENCE [LARGE SCALE GENOMIC DNA]</scope>
    <source>
        <strain evidence="1">Sxm20200214</strain>
        <tissue evidence="1">Leaf</tissue>
    </source>
</reference>
<dbReference type="EMBL" id="JAAMPC010000009">
    <property type="protein sequence ID" value="KAG2291500.1"/>
    <property type="molecule type" value="Genomic_DNA"/>
</dbReference>
<keyword evidence="2" id="KW-1185">Reference proteome</keyword>